<sequence length="167" mass="18511">MASVAWGALFKINRDDAHIAERIKAFDRPQRRGPQPQIPGPIYAQVVHGRAPAPAEYPTLAKPYPWVSTAAEDRQRLADPIVGYIGHRPRKREAFSQSTFLPINQNASIVTNPWRSTASVNFTGHKEEVTRLAHGRSQSQSARWDTMRTFSASRASVGALPTLSGRV</sequence>
<name>A0A8J5XMD0_DIALT</name>
<organism evidence="1 2">
    <name type="scientific">Diacronema lutheri</name>
    <name type="common">Unicellular marine alga</name>
    <name type="synonym">Monochrysis lutheri</name>
    <dbReference type="NCBI Taxonomy" id="2081491"/>
    <lineage>
        <taxon>Eukaryota</taxon>
        <taxon>Haptista</taxon>
        <taxon>Haptophyta</taxon>
        <taxon>Pavlovophyceae</taxon>
        <taxon>Pavlovales</taxon>
        <taxon>Pavlovaceae</taxon>
        <taxon>Diacronema</taxon>
    </lineage>
</organism>
<keyword evidence="2" id="KW-1185">Reference proteome</keyword>
<evidence type="ECO:0000313" key="2">
    <source>
        <dbReference type="Proteomes" id="UP000751190"/>
    </source>
</evidence>
<evidence type="ECO:0000313" key="1">
    <source>
        <dbReference type="EMBL" id="KAG8466004.1"/>
    </source>
</evidence>
<comment type="caution">
    <text evidence="1">The sequence shown here is derived from an EMBL/GenBank/DDBJ whole genome shotgun (WGS) entry which is preliminary data.</text>
</comment>
<dbReference type="Proteomes" id="UP000751190">
    <property type="component" value="Unassembled WGS sequence"/>
</dbReference>
<dbReference type="OrthoDB" id="10390574at2759"/>
<protein>
    <submittedName>
        <fullName evidence="1">Uncharacterized protein</fullName>
    </submittedName>
</protein>
<accession>A0A8J5XMD0</accession>
<dbReference type="AlphaFoldDB" id="A0A8J5XMD0"/>
<proteinExistence type="predicted"/>
<gene>
    <name evidence="1" type="ORF">KFE25_005574</name>
</gene>
<dbReference type="EMBL" id="JAGTXO010000009">
    <property type="protein sequence ID" value="KAG8466004.1"/>
    <property type="molecule type" value="Genomic_DNA"/>
</dbReference>
<reference evidence="1" key="1">
    <citation type="submission" date="2021-05" db="EMBL/GenBank/DDBJ databases">
        <title>The genome of the haptophyte Pavlova lutheri (Diacronema luteri, Pavlovales) - a model for lipid biosynthesis in eukaryotic algae.</title>
        <authorList>
            <person name="Hulatt C.J."/>
            <person name="Posewitz M.C."/>
        </authorList>
    </citation>
    <scope>NUCLEOTIDE SEQUENCE</scope>
    <source>
        <strain evidence="1">NIVA-4/92</strain>
    </source>
</reference>